<dbReference type="AlphaFoldDB" id="A0AAF0Q861"/>
<feature type="domain" description="Band 7" evidence="4">
    <location>
        <begin position="60"/>
        <end position="220"/>
    </location>
</feature>
<keyword evidence="3" id="KW-0496">Mitochondrion</keyword>
<comment type="subcellular location">
    <subcellularLocation>
        <location evidence="1">Mitochondrion</location>
    </subcellularLocation>
</comment>
<dbReference type="PANTHER" id="PTHR43327">
    <property type="entry name" value="STOMATIN-LIKE PROTEIN 2, MITOCHONDRIAL"/>
    <property type="match status" value="1"/>
</dbReference>
<dbReference type="PANTHER" id="PTHR43327:SF10">
    <property type="entry name" value="STOMATIN-LIKE PROTEIN 2, MITOCHONDRIAL"/>
    <property type="match status" value="1"/>
</dbReference>
<sequence length="401" mass="44763">MMSFYKGSSLNAMKIIRKSMQFSKNLSTSSQLFGKHIIPSRISSVRNFSTNYKIKPPKNLGIHFVPQQHAYVVERLGKYTTTLNPGLNYLIPFIDKIQYVHSLKEQAILISRQTGITKDNVPIEMDGVLYIRIIDPVLASYGTEDPIYAVVQLAQTTMRSELGKITLDKTFEERVELNRCILNAINDWPLRTDWGLECLRYEIKDITPPEGVRVAMELQAEAERKKRAKVLISEGQRQADVNVADGRKMAVILESEAAKKDQVNRAKGKADAILSNAQATAHAITEVSRAILEDGGSDATSLRVAEQYVEVLEKINKMGTVTLLPQDSSDAASLISQAIAIHSKLSTKALLFANGWCISKMFVGTIPVTVCLFLNENRVVFSIFSVLLYDLKDVWQPIGQV</sequence>
<dbReference type="InterPro" id="IPR032435">
    <property type="entry name" value="STML2-like_C"/>
</dbReference>
<accession>A0AAF0Q861</accession>
<dbReference type="SMART" id="SM00244">
    <property type="entry name" value="PHB"/>
    <property type="match status" value="1"/>
</dbReference>
<dbReference type="PRINTS" id="PR00721">
    <property type="entry name" value="STOMATIN"/>
</dbReference>
<organism evidence="5 6">
    <name type="scientific">Solanum verrucosum</name>
    <dbReference type="NCBI Taxonomy" id="315347"/>
    <lineage>
        <taxon>Eukaryota</taxon>
        <taxon>Viridiplantae</taxon>
        <taxon>Streptophyta</taxon>
        <taxon>Embryophyta</taxon>
        <taxon>Tracheophyta</taxon>
        <taxon>Spermatophyta</taxon>
        <taxon>Magnoliopsida</taxon>
        <taxon>eudicotyledons</taxon>
        <taxon>Gunneridae</taxon>
        <taxon>Pentapetalae</taxon>
        <taxon>asterids</taxon>
        <taxon>lamiids</taxon>
        <taxon>Solanales</taxon>
        <taxon>Solanaceae</taxon>
        <taxon>Solanoideae</taxon>
        <taxon>Solaneae</taxon>
        <taxon>Solanum</taxon>
    </lineage>
</organism>
<proteinExistence type="inferred from homology"/>
<dbReference type="InterPro" id="IPR036013">
    <property type="entry name" value="Band_7/SPFH_dom_sf"/>
</dbReference>
<evidence type="ECO:0000256" key="1">
    <source>
        <dbReference type="ARBA" id="ARBA00004173"/>
    </source>
</evidence>
<protein>
    <recommendedName>
        <fullName evidence="4">Band 7 domain-containing protein</fullName>
    </recommendedName>
</protein>
<evidence type="ECO:0000256" key="3">
    <source>
        <dbReference type="ARBA" id="ARBA00023128"/>
    </source>
</evidence>
<dbReference type="InterPro" id="IPR001972">
    <property type="entry name" value="Stomatin_HflK_fam"/>
</dbReference>
<dbReference type="Pfam" id="PF16200">
    <property type="entry name" value="Band_7_C"/>
    <property type="match status" value="1"/>
</dbReference>
<comment type="similarity">
    <text evidence="2">Belongs to the band 7/mec-2 family.</text>
</comment>
<dbReference type="InterPro" id="IPR001107">
    <property type="entry name" value="Band_7"/>
</dbReference>
<feature type="non-terminal residue" evidence="5">
    <location>
        <position position="401"/>
    </location>
</feature>
<dbReference type="EMBL" id="CP133613">
    <property type="protein sequence ID" value="WMV17390.1"/>
    <property type="molecule type" value="Genomic_DNA"/>
</dbReference>
<evidence type="ECO:0000313" key="6">
    <source>
        <dbReference type="Proteomes" id="UP001234989"/>
    </source>
</evidence>
<dbReference type="GO" id="GO:0005739">
    <property type="term" value="C:mitochondrion"/>
    <property type="evidence" value="ECO:0007669"/>
    <property type="project" value="UniProtKB-SubCell"/>
</dbReference>
<dbReference type="GO" id="GO:0007005">
    <property type="term" value="P:mitochondrion organization"/>
    <property type="evidence" value="ECO:0007669"/>
    <property type="project" value="TreeGrafter"/>
</dbReference>
<evidence type="ECO:0000256" key="2">
    <source>
        <dbReference type="ARBA" id="ARBA00008164"/>
    </source>
</evidence>
<reference evidence="5" key="1">
    <citation type="submission" date="2023-08" db="EMBL/GenBank/DDBJ databases">
        <title>A de novo genome assembly of Solanum verrucosum Schlechtendal, a Mexican diploid species geographically isolated from the other diploid A-genome species in potato relatives.</title>
        <authorList>
            <person name="Hosaka K."/>
        </authorList>
    </citation>
    <scope>NUCLEOTIDE SEQUENCE</scope>
    <source>
        <tissue evidence="5">Young leaves</tissue>
    </source>
</reference>
<dbReference type="Gene3D" id="3.30.479.30">
    <property type="entry name" value="Band 7 domain"/>
    <property type="match status" value="1"/>
</dbReference>
<gene>
    <name evidence="5" type="ORF">MTR67_010775</name>
</gene>
<dbReference type="GO" id="GO:0016020">
    <property type="term" value="C:membrane"/>
    <property type="evidence" value="ECO:0007669"/>
    <property type="project" value="InterPro"/>
</dbReference>
<evidence type="ECO:0000259" key="4">
    <source>
        <dbReference type="SMART" id="SM00244"/>
    </source>
</evidence>
<dbReference type="CDD" id="cd08829">
    <property type="entry name" value="SPFH_paraslipin"/>
    <property type="match status" value="1"/>
</dbReference>
<dbReference type="SUPFAM" id="SSF117892">
    <property type="entry name" value="Band 7/SPFH domain"/>
    <property type="match status" value="1"/>
</dbReference>
<dbReference type="InterPro" id="IPR050710">
    <property type="entry name" value="Band7/mec-2_domain"/>
</dbReference>
<dbReference type="Pfam" id="PF01145">
    <property type="entry name" value="Band_7"/>
    <property type="match status" value="1"/>
</dbReference>
<evidence type="ECO:0000313" key="5">
    <source>
        <dbReference type="EMBL" id="WMV17390.1"/>
    </source>
</evidence>
<keyword evidence="6" id="KW-1185">Reference proteome</keyword>
<name>A0AAF0Q861_SOLVR</name>
<dbReference type="Proteomes" id="UP001234989">
    <property type="component" value="Chromosome 2"/>
</dbReference>